<dbReference type="InterPro" id="IPR013783">
    <property type="entry name" value="Ig-like_fold"/>
</dbReference>
<accession>A0A1M5BCU7</accession>
<dbReference type="EMBL" id="FQUO01000007">
    <property type="protein sequence ID" value="SHF40391.1"/>
    <property type="molecule type" value="Genomic_DNA"/>
</dbReference>
<keyword evidence="4" id="KW-1185">Reference proteome</keyword>
<dbReference type="Proteomes" id="UP000184368">
    <property type="component" value="Unassembled WGS sequence"/>
</dbReference>
<dbReference type="CDD" id="cd00146">
    <property type="entry name" value="PKD"/>
    <property type="match status" value="1"/>
</dbReference>
<feature type="signal peptide" evidence="1">
    <location>
        <begin position="1"/>
        <end position="20"/>
    </location>
</feature>
<gene>
    <name evidence="3" type="ORF">SAMN05444008_107260</name>
</gene>
<dbReference type="PROSITE" id="PS50093">
    <property type="entry name" value="PKD"/>
    <property type="match status" value="1"/>
</dbReference>
<keyword evidence="1" id="KW-0732">Signal</keyword>
<dbReference type="InterPro" id="IPR000601">
    <property type="entry name" value="PKD_dom"/>
</dbReference>
<dbReference type="InterPro" id="IPR035986">
    <property type="entry name" value="PKD_dom_sf"/>
</dbReference>
<evidence type="ECO:0000259" key="2">
    <source>
        <dbReference type="PROSITE" id="PS50093"/>
    </source>
</evidence>
<evidence type="ECO:0000256" key="1">
    <source>
        <dbReference type="SAM" id="SignalP"/>
    </source>
</evidence>
<dbReference type="STRING" id="1302690.BUE76_17255"/>
<dbReference type="RefSeq" id="WP_073043104.1">
    <property type="nucleotide sequence ID" value="NZ_FQUO01000007.1"/>
</dbReference>
<evidence type="ECO:0000313" key="3">
    <source>
        <dbReference type="EMBL" id="SHF40391.1"/>
    </source>
</evidence>
<organism evidence="3 4">
    <name type="scientific">Cnuella takakiae</name>
    <dbReference type="NCBI Taxonomy" id="1302690"/>
    <lineage>
        <taxon>Bacteria</taxon>
        <taxon>Pseudomonadati</taxon>
        <taxon>Bacteroidota</taxon>
        <taxon>Chitinophagia</taxon>
        <taxon>Chitinophagales</taxon>
        <taxon>Chitinophagaceae</taxon>
        <taxon>Cnuella</taxon>
    </lineage>
</organism>
<dbReference type="Pfam" id="PF13585">
    <property type="entry name" value="CHU_C"/>
    <property type="match status" value="1"/>
</dbReference>
<evidence type="ECO:0000313" key="4">
    <source>
        <dbReference type="Proteomes" id="UP000184368"/>
    </source>
</evidence>
<dbReference type="SUPFAM" id="SSF49299">
    <property type="entry name" value="PKD domain"/>
    <property type="match status" value="1"/>
</dbReference>
<name>A0A1M5BCU7_9BACT</name>
<feature type="chain" id="PRO_5013313648" evidence="1">
    <location>
        <begin position="21"/>
        <end position="870"/>
    </location>
</feature>
<dbReference type="NCBIfam" id="TIGR04131">
    <property type="entry name" value="Bac_Flav_CTERM"/>
    <property type="match status" value="1"/>
</dbReference>
<dbReference type="Pfam" id="PF18911">
    <property type="entry name" value="PKD_4"/>
    <property type="match status" value="1"/>
</dbReference>
<protein>
    <submittedName>
        <fullName evidence="3">Gliding motility-associated C-terminal domain-containing protein</fullName>
    </submittedName>
</protein>
<reference evidence="3 4" key="1">
    <citation type="submission" date="2016-11" db="EMBL/GenBank/DDBJ databases">
        <authorList>
            <person name="Jaros S."/>
            <person name="Januszkiewicz K."/>
            <person name="Wedrychowicz H."/>
        </authorList>
    </citation>
    <scope>NUCLEOTIDE SEQUENCE [LARGE SCALE GENOMIC DNA]</scope>
    <source>
        <strain evidence="3 4">DSM 26897</strain>
    </source>
</reference>
<proteinExistence type="predicted"/>
<dbReference type="AlphaFoldDB" id="A0A1M5BCU7"/>
<dbReference type="InterPro" id="IPR026341">
    <property type="entry name" value="T9SS_type_B"/>
</dbReference>
<sequence length="870" mass="94795">MKPLLCLCLFLAMLPRSARADHITGGELYYTLMGTPGGNYQYNITVKVFMRCNSGRQFNNPAVISIFDKGNRNRIQDIEVRLARTTTLQLNDPNKCITDPPLVCYEVGFYEFTATLPPTPNGYIVASQFVFRIGGIRNLIPFYSNVGTTYMGEIPGTEVPGAPANSSARFTGNDLVAVCANNAFTYSFAATDADGDELRYAFCDAYQGGTFRMGAAEPVSTPPFQSVPYGNGFTGSAPLGDKVRIDSRTGLITGIAPSEGIYVVTVCVSEIRNGKVIATQRKDLQIFIASCTIAAATLEPEYNLCRDSTRLVVSNQSNSPLIRSYNWELQDRSGRQLAGSSEQGFAYDFRDTGLFNLKLVINRNGECADSNTSLVRVYPGFKPAFDFEGLCNGKPTRFRDGSTTVYGRINQWQWDFDDGIATSSDEQYNRPNTEYQYRSAGSRQVVMQVSNSNGCRDTATRLLAIIDKPALNLGFRDTTICISDGVRLQANGSGALRWSPLVEMVNPEAPDPEVRPTITRTYYADLDDNGCRNRDSVRIMVEREVQLVAMADTTICSGDSLRLRIASNALRYQWQAAPGLEQTDVSNPIARPVANSIYQLTASIGNCQATASITINTLPYPISNAGADTTICFGTEAFLQGSTNGQNFSWSNTQSLSNPQNLQSTARPAGTTAYILTATNNSGCPKPSRDTVIVTVRPLIRAFAGRDTSVVLGQSLQLQAAGGELYQWSPATALSATDIANPIARFNNNYGGGIRYQVKVYTPEGCADSASILVKIFATGPQVFVPTAFSPNQDGLNDLLRPIAVGISRVERFSVFNRWGQLLYNAPDGRGWDGTVGGQPQVAGVYVWMVQATDFQGRKMVQKGTATLIR</sequence>
<dbReference type="Gene3D" id="2.60.40.10">
    <property type="entry name" value="Immunoglobulins"/>
    <property type="match status" value="1"/>
</dbReference>
<feature type="domain" description="PKD" evidence="2">
    <location>
        <begin position="412"/>
        <end position="460"/>
    </location>
</feature>
<dbReference type="OrthoDB" id="1490014at2"/>